<protein>
    <recommendedName>
        <fullName evidence="1">diguanylate cyclase</fullName>
        <ecNumber evidence="1">2.7.7.65</ecNumber>
    </recommendedName>
</protein>
<dbReference type="CDD" id="cd12914">
    <property type="entry name" value="PDC1_DGC_like"/>
    <property type="match status" value="1"/>
</dbReference>
<dbReference type="NCBIfam" id="TIGR00254">
    <property type="entry name" value="GGDEF"/>
    <property type="match status" value="1"/>
</dbReference>
<dbReference type="Gene3D" id="3.30.70.270">
    <property type="match status" value="1"/>
</dbReference>
<keyword evidence="5" id="KW-1185">Reference proteome</keyword>
<dbReference type="InterPro" id="IPR000160">
    <property type="entry name" value="GGDEF_dom"/>
</dbReference>
<reference evidence="4 5" key="1">
    <citation type="submission" date="2015-03" db="EMBL/GenBank/DDBJ databases">
        <title>Draft genome sequence of Elstera litoralis.</title>
        <authorList>
            <person name="Rahalkar M.C."/>
            <person name="Dhakephalkar P.K."/>
            <person name="Pore S.D."/>
            <person name="Arora P."/>
            <person name="Kapse N.G."/>
            <person name="Pandit P.S."/>
        </authorList>
    </citation>
    <scope>NUCLEOTIDE SEQUENCE [LARGE SCALE GENOMIC DNA]</scope>
    <source>
        <strain evidence="4 5">Dia-1</strain>
    </source>
</reference>
<proteinExistence type="predicted"/>
<dbReference type="AlphaFoldDB" id="A0A0F3IQC0"/>
<gene>
    <name evidence="4" type="ORF">VZ95_14635</name>
</gene>
<dbReference type="InterPro" id="IPR029787">
    <property type="entry name" value="Nucleotide_cyclase"/>
</dbReference>
<name>A0A0F3IQC0_9PROT</name>
<accession>A0A0F3IQC0</accession>
<dbReference type="GO" id="GO:0005886">
    <property type="term" value="C:plasma membrane"/>
    <property type="evidence" value="ECO:0007669"/>
    <property type="project" value="TreeGrafter"/>
</dbReference>
<evidence type="ECO:0000259" key="3">
    <source>
        <dbReference type="PROSITE" id="PS50887"/>
    </source>
</evidence>
<dbReference type="PROSITE" id="PS50887">
    <property type="entry name" value="GGDEF"/>
    <property type="match status" value="1"/>
</dbReference>
<dbReference type="SMART" id="SM00267">
    <property type="entry name" value="GGDEF"/>
    <property type="match status" value="1"/>
</dbReference>
<dbReference type="Proteomes" id="UP000033774">
    <property type="component" value="Unassembled WGS sequence"/>
</dbReference>
<dbReference type="EMBL" id="LAJY01000410">
    <property type="protein sequence ID" value="KJV08926.1"/>
    <property type="molecule type" value="Genomic_DNA"/>
</dbReference>
<dbReference type="InterPro" id="IPR050469">
    <property type="entry name" value="Diguanylate_Cyclase"/>
</dbReference>
<dbReference type="EC" id="2.7.7.65" evidence="1"/>
<dbReference type="PANTHER" id="PTHR45138">
    <property type="entry name" value="REGULATORY COMPONENTS OF SENSORY TRANSDUCTION SYSTEM"/>
    <property type="match status" value="1"/>
</dbReference>
<dbReference type="InterPro" id="IPR043128">
    <property type="entry name" value="Rev_trsase/Diguanyl_cyclase"/>
</dbReference>
<evidence type="ECO:0000256" key="2">
    <source>
        <dbReference type="ARBA" id="ARBA00034247"/>
    </source>
</evidence>
<dbReference type="GO" id="GO:0052621">
    <property type="term" value="F:diguanylate cyclase activity"/>
    <property type="evidence" value="ECO:0007669"/>
    <property type="project" value="UniProtKB-EC"/>
</dbReference>
<sequence>MVAAVIFICSFTIIGLMEWQLTERLQARIGDRLSGLAQDMADRLDQGLFDAYWQIQTISRLDPLIANHPDQTSKRREWLADLQKNFPRYAWIGFARADGTVEVATGGLLEGVSVAERPWFKEALTGPFVGDLHEALLLERYLGNTGSEPLRFVDVAAPIYDPAGQVIGVVGAHLYWAWAQDIRSSLLRPDQTFPETDILVLDKAGRTVLGPVLGRDFSTLGAVQKVLSGATGVAPETIDGMEKLVSFAPTRGFRDYPGLGWRILATTPTAVAYAPIREVQAGLALLGLLSGAVGAALSYVIARRLTLPLKHLAEDAESSGRTLDTVFLSRSGGSREVVRLSQALRALIRRIGTYEQNLASVSAEASALAEDNSTLRELALTDPMTGLLNRRGFFESVDHLLAPTLKPDEDISVLVLDIDRFKTINDTHGHAVGDTVIKGVARLCSQQGRDSDLVARFGGEEFVVLLPGCPGPAAVARGDRCAA</sequence>
<evidence type="ECO:0000313" key="5">
    <source>
        <dbReference type="Proteomes" id="UP000033774"/>
    </source>
</evidence>
<feature type="domain" description="GGDEF" evidence="3">
    <location>
        <begin position="409"/>
        <end position="483"/>
    </location>
</feature>
<dbReference type="GO" id="GO:1902201">
    <property type="term" value="P:negative regulation of bacterial-type flagellum-dependent cell motility"/>
    <property type="evidence" value="ECO:0007669"/>
    <property type="project" value="TreeGrafter"/>
</dbReference>
<dbReference type="Pfam" id="PF00990">
    <property type="entry name" value="GGDEF"/>
    <property type="match status" value="1"/>
</dbReference>
<dbReference type="CDD" id="cd01949">
    <property type="entry name" value="GGDEF"/>
    <property type="match status" value="1"/>
</dbReference>
<dbReference type="PATRIC" id="fig|552518.3.peg.2727"/>
<dbReference type="PANTHER" id="PTHR45138:SF9">
    <property type="entry name" value="DIGUANYLATE CYCLASE DGCM-RELATED"/>
    <property type="match status" value="1"/>
</dbReference>
<organism evidence="4 5">
    <name type="scientific">Elstera litoralis</name>
    <dbReference type="NCBI Taxonomy" id="552518"/>
    <lineage>
        <taxon>Bacteria</taxon>
        <taxon>Pseudomonadati</taxon>
        <taxon>Pseudomonadota</taxon>
        <taxon>Alphaproteobacteria</taxon>
        <taxon>Rhodospirillales</taxon>
        <taxon>Rhodospirillaceae</taxon>
        <taxon>Elstera</taxon>
    </lineage>
</organism>
<comment type="caution">
    <text evidence="4">The sequence shown here is derived from an EMBL/GenBank/DDBJ whole genome shotgun (WGS) entry which is preliminary data.</text>
</comment>
<dbReference type="Gene3D" id="6.10.340.10">
    <property type="match status" value="1"/>
</dbReference>
<dbReference type="SUPFAM" id="SSF55073">
    <property type="entry name" value="Nucleotide cyclase"/>
    <property type="match status" value="1"/>
</dbReference>
<dbReference type="Gene3D" id="3.30.450.20">
    <property type="entry name" value="PAS domain"/>
    <property type="match status" value="1"/>
</dbReference>
<comment type="catalytic activity">
    <reaction evidence="2">
        <text>2 GTP = 3',3'-c-di-GMP + 2 diphosphate</text>
        <dbReference type="Rhea" id="RHEA:24898"/>
        <dbReference type="ChEBI" id="CHEBI:33019"/>
        <dbReference type="ChEBI" id="CHEBI:37565"/>
        <dbReference type="ChEBI" id="CHEBI:58805"/>
        <dbReference type="EC" id="2.7.7.65"/>
    </reaction>
</comment>
<dbReference type="GO" id="GO:0043709">
    <property type="term" value="P:cell adhesion involved in single-species biofilm formation"/>
    <property type="evidence" value="ECO:0007669"/>
    <property type="project" value="TreeGrafter"/>
</dbReference>
<evidence type="ECO:0000256" key="1">
    <source>
        <dbReference type="ARBA" id="ARBA00012528"/>
    </source>
</evidence>
<evidence type="ECO:0000313" key="4">
    <source>
        <dbReference type="EMBL" id="KJV08926.1"/>
    </source>
</evidence>